<dbReference type="Proteomes" id="UP000054217">
    <property type="component" value="Unassembled WGS sequence"/>
</dbReference>
<keyword evidence="2" id="KW-0732">Signal</keyword>
<sequence>MLRRLFHIFVAWNKTAAVGPSHQAWVHTCQEKTKNEAYVKTQKSRSSNQIPDILRGKVKVSRKVVKVDPRTSVTRRCPAPVGYGGTYSRREQRREME</sequence>
<protein>
    <recommendedName>
        <fullName evidence="5">Secreted protein</fullName>
    </recommendedName>
</protein>
<dbReference type="InParanoid" id="A0A0C3K4F8"/>
<feature type="chain" id="PRO_5002166329" description="Secreted protein" evidence="2">
    <location>
        <begin position="18"/>
        <end position="97"/>
    </location>
</feature>
<name>A0A0C3K4F8_PISTI</name>
<evidence type="ECO:0000313" key="3">
    <source>
        <dbReference type="EMBL" id="KIO04447.1"/>
    </source>
</evidence>
<proteinExistence type="predicted"/>
<evidence type="ECO:0000313" key="4">
    <source>
        <dbReference type="Proteomes" id="UP000054217"/>
    </source>
</evidence>
<feature type="signal peptide" evidence="2">
    <location>
        <begin position="1"/>
        <end position="17"/>
    </location>
</feature>
<keyword evidence="4" id="KW-1185">Reference proteome</keyword>
<organism evidence="3 4">
    <name type="scientific">Pisolithus tinctorius Marx 270</name>
    <dbReference type="NCBI Taxonomy" id="870435"/>
    <lineage>
        <taxon>Eukaryota</taxon>
        <taxon>Fungi</taxon>
        <taxon>Dikarya</taxon>
        <taxon>Basidiomycota</taxon>
        <taxon>Agaricomycotina</taxon>
        <taxon>Agaricomycetes</taxon>
        <taxon>Agaricomycetidae</taxon>
        <taxon>Boletales</taxon>
        <taxon>Sclerodermatineae</taxon>
        <taxon>Pisolithaceae</taxon>
        <taxon>Pisolithus</taxon>
    </lineage>
</organism>
<dbReference type="OrthoDB" id="10289042at2759"/>
<feature type="compositionally biased region" description="Basic and acidic residues" evidence="1">
    <location>
        <begin position="88"/>
        <end position="97"/>
    </location>
</feature>
<dbReference type="HOGENOM" id="CLU_2347566_0_0_1"/>
<reference evidence="3 4" key="1">
    <citation type="submission" date="2014-04" db="EMBL/GenBank/DDBJ databases">
        <authorList>
            <consortium name="DOE Joint Genome Institute"/>
            <person name="Kuo A."/>
            <person name="Kohler A."/>
            <person name="Costa M.D."/>
            <person name="Nagy L.G."/>
            <person name="Floudas D."/>
            <person name="Copeland A."/>
            <person name="Barry K.W."/>
            <person name="Cichocki N."/>
            <person name="Veneault-Fourrey C."/>
            <person name="LaButti K."/>
            <person name="Lindquist E.A."/>
            <person name="Lipzen A."/>
            <person name="Lundell T."/>
            <person name="Morin E."/>
            <person name="Murat C."/>
            <person name="Sun H."/>
            <person name="Tunlid A."/>
            <person name="Henrissat B."/>
            <person name="Grigoriev I.V."/>
            <person name="Hibbett D.S."/>
            <person name="Martin F."/>
            <person name="Nordberg H.P."/>
            <person name="Cantor M.N."/>
            <person name="Hua S.X."/>
        </authorList>
    </citation>
    <scope>NUCLEOTIDE SEQUENCE [LARGE SCALE GENOMIC DNA]</scope>
    <source>
        <strain evidence="3 4">Marx 270</strain>
    </source>
</reference>
<evidence type="ECO:0000256" key="1">
    <source>
        <dbReference type="SAM" id="MobiDB-lite"/>
    </source>
</evidence>
<dbReference type="EMBL" id="KN831971">
    <property type="protein sequence ID" value="KIO04447.1"/>
    <property type="molecule type" value="Genomic_DNA"/>
</dbReference>
<evidence type="ECO:0000256" key="2">
    <source>
        <dbReference type="SAM" id="SignalP"/>
    </source>
</evidence>
<accession>A0A0C3K4F8</accession>
<evidence type="ECO:0008006" key="5">
    <source>
        <dbReference type="Google" id="ProtNLM"/>
    </source>
</evidence>
<feature type="region of interest" description="Disordered" evidence="1">
    <location>
        <begin position="69"/>
        <end position="97"/>
    </location>
</feature>
<gene>
    <name evidence="3" type="ORF">M404DRAFT_548589</name>
</gene>
<dbReference type="AlphaFoldDB" id="A0A0C3K4F8"/>
<reference evidence="4" key="2">
    <citation type="submission" date="2015-01" db="EMBL/GenBank/DDBJ databases">
        <title>Evolutionary Origins and Diversification of the Mycorrhizal Mutualists.</title>
        <authorList>
            <consortium name="DOE Joint Genome Institute"/>
            <consortium name="Mycorrhizal Genomics Consortium"/>
            <person name="Kohler A."/>
            <person name="Kuo A."/>
            <person name="Nagy L.G."/>
            <person name="Floudas D."/>
            <person name="Copeland A."/>
            <person name="Barry K.W."/>
            <person name="Cichocki N."/>
            <person name="Veneault-Fourrey C."/>
            <person name="LaButti K."/>
            <person name="Lindquist E.A."/>
            <person name="Lipzen A."/>
            <person name="Lundell T."/>
            <person name="Morin E."/>
            <person name="Murat C."/>
            <person name="Riley R."/>
            <person name="Ohm R."/>
            <person name="Sun H."/>
            <person name="Tunlid A."/>
            <person name="Henrissat B."/>
            <person name="Grigoriev I.V."/>
            <person name="Hibbett D.S."/>
            <person name="Martin F."/>
        </authorList>
    </citation>
    <scope>NUCLEOTIDE SEQUENCE [LARGE SCALE GENOMIC DNA]</scope>
    <source>
        <strain evidence="4">Marx 270</strain>
    </source>
</reference>